<dbReference type="PANTHER" id="PTHR43123:SF1">
    <property type="entry name" value="POLYSACCHARIDE DEACETYLASE-RELATED"/>
    <property type="match status" value="1"/>
</dbReference>
<organism evidence="2 3">
    <name type="scientific">Legionella lytica</name>
    <dbReference type="NCBI Taxonomy" id="96232"/>
    <lineage>
        <taxon>Bacteria</taxon>
        <taxon>Pseudomonadati</taxon>
        <taxon>Pseudomonadota</taxon>
        <taxon>Gammaproteobacteria</taxon>
        <taxon>Legionellales</taxon>
        <taxon>Legionellaceae</taxon>
        <taxon>Legionella</taxon>
    </lineage>
</organism>
<reference evidence="2 3" key="1">
    <citation type="submission" date="2024-08" db="EMBL/GenBank/DDBJ databases">
        <title>Draft Genome Sequence of Legionella lytica strain DSB2004, Isolated From a Fire Sprinkler System.</title>
        <authorList>
            <person name="Everhart A.D."/>
            <person name="Kidane D.T."/>
            <person name="Farone A.L."/>
            <person name="Farone M.B."/>
        </authorList>
    </citation>
    <scope>NUCLEOTIDE SEQUENCE [LARGE SCALE GENOMIC DNA]</scope>
    <source>
        <strain evidence="2 3">DSB2004</strain>
    </source>
</reference>
<accession>A0ABW8D5H9</accession>
<protein>
    <submittedName>
        <fullName evidence="2">Polysaccharide deacetylase family protein</fullName>
    </submittedName>
</protein>
<name>A0ABW8D5H9_9GAMM</name>
<evidence type="ECO:0000313" key="3">
    <source>
        <dbReference type="Proteomes" id="UP001615550"/>
    </source>
</evidence>
<dbReference type="Pfam" id="PF01522">
    <property type="entry name" value="Polysacc_deac_1"/>
    <property type="match status" value="1"/>
</dbReference>
<dbReference type="RefSeq" id="WP_400186774.1">
    <property type="nucleotide sequence ID" value="NZ_JBGORX010000001.1"/>
</dbReference>
<sequence>MRDLMGYGPDGFNFYWPNNAKVAINFVINYEEGSELSPFNGDVSAETQGMDYPFASKVKGMRNLSAESFYEYGSRVGLWRLLRLFEQYQIPLTFFVTGQALLLNPLFALYLAQNDHEIAGHGWRWIDYARVPREVEKEHIVLCIETLNKLTGKKPKGWYTGRRSENTRDLLLEVGGFTYDSDSYADELPYYQAQHLIIPYSLDCNDFKFATNSGFVSPQAFYEQLVASFKYLYEEKRPVIMTVGLHPRLSGKPARCQAIKQFLDYLLQYDDIWITQRINIADYWLREFPVGKTIKRFGV</sequence>
<dbReference type="Gene3D" id="3.20.20.370">
    <property type="entry name" value="Glycoside hydrolase/deacetylase"/>
    <property type="match status" value="1"/>
</dbReference>
<dbReference type="PROSITE" id="PS51677">
    <property type="entry name" value="NODB"/>
    <property type="match status" value="1"/>
</dbReference>
<dbReference type="Proteomes" id="UP001615550">
    <property type="component" value="Unassembled WGS sequence"/>
</dbReference>
<keyword evidence="3" id="KW-1185">Reference proteome</keyword>
<dbReference type="PANTHER" id="PTHR43123">
    <property type="entry name" value="POLYSACCHARIDE DEACETYLASE-RELATED"/>
    <property type="match status" value="1"/>
</dbReference>
<evidence type="ECO:0000313" key="2">
    <source>
        <dbReference type="EMBL" id="MFJ1267943.1"/>
    </source>
</evidence>
<evidence type="ECO:0000259" key="1">
    <source>
        <dbReference type="PROSITE" id="PS51677"/>
    </source>
</evidence>
<dbReference type="InterPro" id="IPR011330">
    <property type="entry name" value="Glyco_hydro/deAcase_b/a-brl"/>
</dbReference>
<dbReference type="SUPFAM" id="SSF88713">
    <property type="entry name" value="Glycoside hydrolase/deacetylase"/>
    <property type="match status" value="1"/>
</dbReference>
<gene>
    <name evidence="2" type="ORF">ACD661_05140</name>
</gene>
<dbReference type="InterPro" id="IPR002509">
    <property type="entry name" value="NODB_dom"/>
</dbReference>
<proteinExistence type="predicted"/>
<dbReference type="EMBL" id="JBGORX010000001">
    <property type="protein sequence ID" value="MFJ1267943.1"/>
    <property type="molecule type" value="Genomic_DNA"/>
</dbReference>
<feature type="domain" description="NodB homology" evidence="1">
    <location>
        <begin position="64"/>
        <end position="275"/>
    </location>
</feature>
<comment type="caution">
    <text evidence="2">The sequence shown here is derived from an EMBL/GenBank/DDBJ whole genome shotgun (WGS) entry which is preliminary data.</text>
</comment>